<evidence type="ECO:0000313" key="4">
    <source>
        <dbReference type="Proteomes" id="UP000240317"/>
    </source>
</evidence>
<reference evidence="3 4" key="1">
    <citation type="submission" date="2018-03" db="EMBL/GenBank/DDBJ databases">
        <title>Draft genome of Deinococcus sp. OD32.</title>
        <authorList>
            <person name="Wang X.-P."/>
            <person name="Du Z.-J."/>
        </authorList>
    </citation>
    <scope>NUCLEOTIDE SEQUENCE [LARGE SCALE GENOMIC DNA]</scope>
    <source>
        <strain evidence="3 4">OD32</strain>
    </source>
</reference>
<proteinExistence type="predicted"/>
<dbReference type="GO" id="GO:0005524">
    <property type="term" value="F:ATP binding"/>
    <property type="evidence" value="ECO:0007669"/>
    <property type="project" value="UniProtKB-KW"/>
</dbReference>
<evidence type="ECO:0000256" key="1">
    <source>
        <dbReference type="ARBA" id="ARBA00022741"/>
    </source>
</evidence>
<sequence>MIDLTARNPVPNPSDLTAELAPSPRYAQVRFETYHPNPDYPSQAGARTAVQAFLKGAQVRPGGFRLFRRAKPEGRGLYLDGGFGVGKTHLLASAWHAAQGTAALMSFQDLMYIIGALGMTRAVDAFRQHDLLLIDEFELDDPGNTHMANTFLGQLMPGGTSVVATSNTEPGALGQGRFNATDFQRQIQGIARRFETHRIDGPDYRQRGVRPEDTLSAGEYAAWEARQNPATLAHISHRDLSRHLLNVHPSRFARLLQGVGAVGVTDLSAMPDQNVALRFVHFIDKLYDLGLPAGFTGQGLGGLFIDTYRHGAYAKKYSRCLSRLSEVLQEARAG</sequence>
<dbReference type="GO" id="GO:0016887">
    <property type="term" value="F:ATP hydrolysis activity"/>
    <property type="evidence" value="ECO:0007669"/>
    <property type="project" value="InterPro"/>
</dbReference>
<comment type="caution">
    <text evidence="3">The sequence shown here is derived from an EMBL/GenBank/DDBJ whole genome shotgun (WGS) entry which is preliminary data.</text>
</comment>
<dbReference type="NCBIfam" id="NF040713">
    <property type="entry name" value="ZapE"/>
    <property type="match status" value="1"/>
</dbReference>
<keyword evidence="1" id="KW-0547">Nucleotide-binding</keyword>
<evidence type="ECO:0000313" key="3">
    <source>
        <dbReference type="EMBL" id="PTA67485.1"/>
    </source>
</evidence>
<dbReference type="InterPro" id="IPR005654">
    <property type="entry name" value="ATPase_AFG1-like"/>
</dbReference>
<dbReference type="Proteomes" id="UP000240317">
    <property type="component" value="Unassembled WGS sequence"/>
</dbReference>
<keyword evidence="4" id="KW-1185">Reference proteome</keyword>
<evidence type="ECO:0000256" key="2">
    <source>
        <dbReference type="ARBA" id="ARBA00022840"/>
    </source>
</evidence>
<gene>
    <name evidence="3" type="ORF">C8263_13060</name>
</gene>
<dbReference type="GO" id="GO:0005737">
    <property type="term" value="C:cytoplasm"/>
    <property type="evidence" value="ECO:0007669"/>
    <property type="project" value="TreeGrafter"/>
</dbReference>
<dbReference type="AlphaFoldDB" id="A0A2T3W6F9"/>
<keyword evidence="3" id="KW-0131">Cell cycle</keyword>
<dbReference type="PANTHER" id="PTHR12169:SF6">
    <property type="entry name" value="AFG1-LIKE ATPASE"/>
    <property type="match status" value="1"/>
</dbReference>
<accession>A0A2T3W6F9</accession>
<dbReference type="PANTHER" id="PTHR12169">
    <property type="entry name" value="ATPASE N2B"/>
    <property type="match status" value="1"/>
</dbReference>
<keyword evidence="2" id="KW-0067">ATP-binding</keyword>
<dbReference type="OrthoDB" id="61127at2"/>
<dbReference type="Gene3D" id="3.40.50.300">
    <property type="entry name" value="P-loop containing nucleotide triphosphate hydrolases"/>
    <property type="match status" value="1"/>
</dbReference>
<dbReference type="GO" id="GO:0051301">
    <property type="term" value="P:cell division"/>
    <property type="evidence" value="ECO:0007669"/>
    <property type="project" value="UniProtKB-KW"/>
</dbReference>
<protein>
    <submittedName>
        <fullName evidence="3">Cell division protein ZapE</fullName>
    </submittedName>
</protein>
<name>A0A2T3W6F9_9DEIO</name>
<dbReference type="Pfam" id="PF03969">
    <property type="entry name" value="AFG1_ATPase"/>
    <property type="match status" value="2"/>
</dbReference>
<dbReference type="EMBL" id="PYSV01000012">
    <property type="protein sequence ID" value="PTA67485.1"/>
    <property type="molecule type" value="Genomic_DNA"/>
</dbReference>
<dbReference type="RefSeq" id="WP_107138569.1">
    <property type="nucleotide sequence ID" value="NZ_PYSV01000012.1"/>
</dbReference>
<dbReference type="InterPro" id="IPR027417">
    <property type="entry name" value="P-loop_NTPase"/>
</dbReference>
<keyword evidence="3" id="KW-0132">Cell division</keyword>
<organism evidence="3 4">
    <name type="scientific">Deinococcus arcticus</name>
    <dbReference type="NCBI Taxonomy" id="2136176"/>
    <lineage>
        <taxon>Bacteria</taxon>
        <taxon>Thermotogati</taxon>
        <taxon>Deinococcota</taxon>
        <taxon>Deinococci</taxon>
        <taxon>Deinococcales</taxon>
        <taxon>Deinococcaceae</taxon>
        <taxon>Deinococcus</taxon>
    </lineage>
</organism>
<dbReference type="SUPFAM" id="SSF52540">
    <property type="entry name" value="P-loop containing nucleoside triphosphate hydrolases"/>
    <property type="match status" value="1"/>
</dbReference>